<reference evidence="1" key="1">
    <citation type="submission" date="2020-02" db="EMBL/GenBank/DDBJ databases">
        <title>Identification and distribution of gene clusters putatively required for synthesis of sphingolipid metabolism inhibitors in phylogenetically diverse species of the filamentous fungus Fusarium.</title>
        <authorList>
            <person name="Kim H.-S."/>
            <person name="Busman M."/>
            <person name="Brown D.W."/>
            <person name="Divon H."/>
            <person name="Uhlig S."/>
            <person name="Proctor R.H."/>
        </authorList>
    </citation>
    <scope>NUCLEOTIDE SEQUENCE [LARGE SCALE GENOMIC DNA]</scope>
    <source>
        <strain evidence="1">NRRL 39464</strain>
    </source>
</reference>
<dbReference type="EMBL" id="JAAFOW010002171">
    <property type="protein sequence ID" value="KAF5257855.1"/>
    <property type="molecule type" value="Genomic_DNA"/>
</dbReference>
<protein>
    <recommendedName>
        <fullName evidence="3">CARDB domain-containing protein</fullName>
    </recommendedName>
</protein>
<dbReference type="InterPro" id="IPR013783">
    <property type="entry name" value="Ig-like_fold"/>
</dbReference>
<dbReference type="AlphaFoldDB" id="A0A8H5EEI9"/>
<comment type="caution">
    <text evidence="1">The sequence shown here is derived from an EMBL/GenBank/DDBJ whole genome shotgun (WGS) entry which is preliminary data.</text>
</comment>
<evidence type="ECO:0000313" key="2">
    <source>
        <dbReference type="Proteomes" id="UP000558688"/>
    </source>
</evidence>
<accession>A0A8H5EEI9</accession>
<dbReference type="PANTHER" id="PTHR41775">
    <property type="entry name" value="SECRETED PROTEIN-RELATED"/>
    <property type="match status" value="1"/>
</dbReference>
<dbReference type="PANTHER" id="PTHR41775:SF1">
    <property type="entry name" value="PEPTIDASE M6-LIKE DOMAIN-CONTAINING PROTEIN"/>
    <property type="match status" value="1"/>
</dbReference>
<evidence type="ECO:0000313" key="1">
    <source>
        <dbReference type="EMBL" id="KAF5257855.1"/>
    </source>
</evidence>
<organism evidence="1 2">
    <name type="scientific">Fusarium oxysporum</name>
    <name type="common">Fusarium vascular wilt</name>
    <dbReference type="NCBI Taxonomy" id="5507"/>
    <lineage>
        <taxon>Eukaryota</taxon>
        <taxon>Fungi</taxon>
        <taxon>Dikarya</taxon>
        <taxon>Ascomycota</taxon>
        <taxon>Pezizomycotina</taxon>
        <taxon>Sordariomycetes</taxon>
        <taxon>Hypocreomycetidae</taxon>
        <taxon>Hypocreales</taxon>
        <taxon>Nectriaceae</taxon>
        <taxon>Fusarium</taxon>
        <taxon>Fusarium oxysporum species complex</taxon>
    </lineage>
</organism>
<dbReference type="Gene3D" id="2.60.40.10">
    <property type="entry name" value="Immunoglobulins"/>
    <property type="match status" value="1"/>
</dbReference>
<dbReference type="Proteomes" id="UP000558688">
    <property type="component" value="Unassembled WGS sequence"/>
</dbReference>
<evidence type="ECO:0008006" key="3">
    <source>
        <dbReference type="Google" id="ProtNLM"/>
    </source>
</evidence>
<gene>
    <name evidence="1" type="ORF">FOXYS1_11600</name>
</gene>
<dbReference type="SUPFAM" id="SSF55486">
    <property type="entry name" value="Metalloproteases ('zincins'), catalytic domain"/>
    <property type="match status" value="1"/>
</dbReference>
<sequence>MLRIASRHLSVEAWPSFLQEKHVKISMPKELFVGAYEKAYLSLAGVTMDDLTFRIPEGGKAGVVSECRDAEFDPKNPDIMVCVGYEPGKYQLEVVHRATDIVLGAHTFFVSTTWGDRGLGPGISFAGITEEYISGQTFGGGSTGPENFNVIPARGTRQIAILFVDFPDGLYPADAAGMQEIEDRWMNEIINGVTFQGRAGVSTRAYYREVSYGVFDIAAQAFGPFHLADNWDHFYDTSNGWPQTQVLAQAAVTAAQNVVDFRNFQSVLIISQTANGQFAWPGGYGGTYSTQNGNVNLAIMSMCHEWGAGQRPDRNVHATVAHELGHNLGLGDQYTPDTGRNTGSWELMNWEDNLPHFTAFHRLTLGWVPSTDWVKCYNFLLDGGVPVNETVTLVPFELGAPAAGRFALIEIRIAPGWNYYIEYRIGQSTQVGDRVLDTNNAIFVTDTDSTPGDAPIARPNIIRVPNDPDGDGSVLITGRDYRETDQTDPTFPTDFRISVSGIDGTKADIKIEYGVSSRPDPLIRPWPAGPGRQWQSPDIEVRNVRNLADPAWFNVPWSGHDNTVVAKITNNGDLAAIGVVARFTVKNMNIGGAQEVPLGSGTDMHDIPPGGVVEFTAPWTPPDGGHFCVTVRIDPYIVPGTAPPVLERSVYNNWAQSNYDRFISASSSPATREITFLEVRNPFEERTQVMVQASQTNPLYRTYVEHTTAWLEPWESVNIKVMHEFDPANLLKCPVSLGKGNGSIIPAHGDPSKSNEVGRVTEKYSRVPNRASFVGYIIDPRNKKERPIGMNLFSGVQHEVVTGRKTKFESFYVNQERGQPSRFYGRVVEDTATQPQCVAGGNVIVEFMKEEGADIRARSYATVKVDWEGRFVAQYKEEESRIKAESARAYYVPTSGYGDCWSEKLTSKEGSW</sequence>
<name>A0A8H5EEI9_FUSOX</name>
<proteinExistence type="predicted"/>